<reference evidence="2" key="1">
    <citation type="submission" date="2019-11" db="EMBL/GenBank/DDBJ databases">
        <title>The complete genome sequence of Saccharopolyspora sp. E2A.</title>
        <authorList>
            <person name="Zhang G."/>
        </authorList>
    </citation>
    <scope>NUCLEOTIDE SEQUENCE [LARGE SCALE GENOMIC DNA]</scope>
    <source>
        <strain evidence="2">E2A</strain>
    </source>
</reference>
<keyword evidence="2" id="KW-1185">Reference proteome</keyword>
<dbReference type="Proteomes" id="UP000371041">
    <property type="component" value="Chromosome"/>
</dbReference>
<evidence type="ECO:0000313" key="1">
    <source>
        <dbReference type="EMBL" id="QGK70050.1"/>
    </source>
</evidence>
<dbReference type="KEGG" id="sace:GIY23_11435"/>
<name>A0A5Q3Q8B7_9PSEU</name>
<protein>
    <submittedName>
        <fullName evidence="1">Uncharacterized protein</fullName>
    </submittedName>
</protein>
<proteinExistence type="predicted"/>
<dbReference type="EMBL" id="CP045929">
    <property type="protein sequence ID" value="QGK70050.1"/>
    <property type="molecule type" value="Genomic_DNA"/>
</dbReference>
<accession>A0A5Q3Q8B7</accession>
<dbReference type="RefSeq" id="WP_154076633.1">
    <property type="nucleotide sequence ID" value="NZ_CP045929.1"/>
</dbReference>
<sequence>MDDVVRAEFPPGMRALDRWTYRDVECAVASVGRLFYGLARVGEFSHGWSGKVPSPALSPEEQHAVDPDNLGEWVAIPAEDATQYWSSEALSRVVTAASPELVGWDTAGHTWAMQHLRDDVETFVDEILGGVPEPRSP</sequence>
<organism evidence="1 2">
    <name type="scientific">Allosaccharopolyspora coralli</name>
    <dbReference type="NCBI Taxonomy" id="2665642"/>
    <lineage>
        <taxon>Bacteria</taxon>
        <taxon>Bacillati</taxon>
        <taxon>Actinomycetota</taxon>
        <taxon>Actinomycetes</taxon>
        <taxon>Pseudonocardiales</taxon>
        <taxon>Pseudonocardiaceae</taxon>
        <taxon>Allosaccharopolyspora</taxon>
    </lineage>
</organism>
<gene>
    <name evidence="1" type="ORF">GIY23_11435</name>
</gene>
<dbReference type="AlphaFoldDB" id="A0A5Q3Q8B7"/>
<evidence type="ECO:0000313" key="2">
    <source>
        <dbReference type="Proteomes" id="UP000371041"/>
    </source>
</evidence>